<organism evidence="1 2">
    <name type="scientific">Abyssobacteria bacterium (strain SURF_5)</name>
    <dbReference type="NCBI Taxonomy" id="2093360"/>
    <lineage>
        <taxon>Bacteria</taxon>
        <taxon>Pseudomonadati</taxon>
        <taxon>Candidatus Hydrogenedentota</taxon>
        <taxon>Candidatus Abyssobacteria</taxon>
    </lineage>
</organism>
<dbReference type="Proteomes" id="UP000265882">
    <property type="component" value="Unassembled WGS sequence"/>
</dbReference>
<evidence type="ECO:0000313" key="2">
    <source>
        <dbReference type="Proteomes" id="UP000265882"/>
    </source>
</evidence>
<protein>
    <submittedName>
        <fullName evidence="1">DUF523 domain-containing protein</fullName>
    </submittedName>
</protein>
<proteinExistence type="predicted"/>
<dbReference type="Pfam" id="PF04463">
    <property type="entry name" value="2-thiour_desulf"/>
    <property type="match status" value="1"/>
</dbReference>
<dbReference type="AlphaFoldDB" id="A0A3A4P7D5"/>
<accession>A0A3A4P7D5</accession>
<dbReference type="PANTHER" id="PTHR30087:SF1">
    <property type="entry name" value="HYPOTHETICAL CYTOSOLIC PROTEIN"/>
    <property type="match status" value="1"/>
</dbReference>
<evidence type="ECO:0000313" key="1">
    <source>
        <dbReference type="EMBL" id="RJP23884.1"/>
    </source>
</evidence>
<dbReference type="EMBL" id="QZKU01000042">
    <property type="protein sequence ID" value="RJP23884.1"/>
    <property type="molecule type" value="Genomic_DNA"/>
</dbReference>
<gene>
    <name evidence="1" type="ORF">C4520_05435</name>
</gene>
<name>A0A3A4P7D5_ABYX5</name>
<comment type="caution">
    <text evidence="1">The sequence shown here is derived from an EMBL/GenBank/DDBJ whole genome shotgun (WGS) entry which is preliminary data.</text>
</comment>
<reference evidence="1 2" key="1">
    <citation type="journal article" date="2017" name="ISME J.">
        <title>Energy and carbon metabolisms in a deep terrestrial subsurface fluid microbial community.</title>
        <authorList>
            <person name="Momper L."/>
            <person name="Jungbluth S.P."/>
            <person name="Lee M.D."/>
            <person name="Amend J.P."/>
        </authorList>
    </citation>
    <scope>NUCLEOTIDE SEQUENCE [LARGE SCALE GENOMIC DNA]</scope>
    <source>
        <strain evidence="1">SURF_5</strain>
    </source>
</reference>
<sequence>MAQIITDRIKIGISACNFGATVRWNHRGWDRPLLLGREKSDFIWTPVCPEVNAGLGVPRPPVRLSGGNGHEFWSGAAKMKNRAGEDVTTLVKEGYLKSLDTLRQAQVAAFVFMEGSPSCGVYRTTLRDRRLGQPPGAFGSLLLKDGYFLIPAIDLESPVKWWDWRRRLHSFVWLKHQEIDSKKHIYDIWHLLKFMCQEVAPKESAEIGRRLAAMPSKFSQPFADQWKSEVLMLLRKPSTHARIGSIMLKHYAHYRKHFNPAAGDIKSPRSDIAKHAFVRELREMEKRAYLEGYDFAGTPVLYRACSQSHHSLPPTS</sequence>
<dbReference type="PANTHER" id="PTHR30087">
    <property type="entry name" value="INNER MEMBRANE PROTEIN"/>
    <property type="match status" value="1"/>
</dbReference>
<dbReference type="InterPro" id="IPR007553">
    <property type="entry name" value="2-thiour_desulf"/>
</dbReference>